<sequence length="379" mass="41163">MTINNIEDSFIQQIVSSEAFPLNFSDLESAASKVIPKAAFGYIRSGAGGEETLRINTTDFNKLSIVPRYLNDVSAADTSIELFGRTYPQPFLLSPVGMLKLAHEDAELAVVKAAASHQVPFIQSTVSSFSIEEVSKASPGSSKWFQLYWSNNENISYSMVNRAEEAGYEAIVLTVDTIMLGWREEDIRNSFSPLKEGYGKANYINDKVFLNSLPSQDDDSVIQAILTNIFHPALNWKHVEELKKRTSLPVVIKGILHPEDAKLAIEAGIDGIIVSNHGGRQMDGIVSSIEALPRIAKEVNGRIPLLLDSGIRRGSDVVKALALGADAVLLGRPYVYGLALGGQEGVEKVLTNFKQETSVSLALSGAVNIKAAKKVTLTL</sequence>
<dbReference type="Pfam" id="PF01070">
    <property type="entry name" value="FMN_dh"/>
    <property type="match status" value="1"/>
</dbReference>
<dbReference type="EMBL" id="JBHSAO010000010">
    <property type="protein sequence ID" value="MFC4024880.1"/>
    <property type="molecule type" value="Genomic_DNA"/>
</dbReference>
<protein>
    <recommendedName>
        <fullName evidence="4">L-lactate oxidase</fullName>
    </recommendedName>
</protein>
<dbReference type="PANTHER" id="PTHR10578">
    <property type="entry name" value="S -2-HYDROXY-ACID OXIDASE-RELATED"/>
    <property type="match status" value="1"/>
</dbReference>
<dbReference type="InterPro" id="IPR012133">
    <property type="entry name" value="Alpha-hydoxy_acid_DH_FMN"/>
</dbReference>
<dbReference type="PANTHER" id="PTHR10578:SF143">
    <property type="entry name" value="FMN-DEPENDENT ALPHA-HYDROXY ACID DEHYDROGENASE PB1A11.03"/>
    <property type="match status" value="1"/>
</dbReference>
<evidence type="ECO:0000256" key="2">
    <source>
        <dbReference type="ARBA" id="ARBA00023002"/>
    </source>
</evidence>
<reference evidence="8" key="1">
    <citation type="journal article" date="2019" name="Int. J. Syst. Evol. Microbiol.">
        <title>The Global Catalogue of Microorganisms (GCM) 10K type strain sequencing project: providing services to taxonomists for standard genome sequencing and annotation.</title>
        <authorList>
            <consortium name="The Broad Institute Genomics Platform"/>
            <consortium name="The Broad Institute Genome Sequencing Center for Infectious Disease"/>
            <person name="Wu L."/>
            <person name="Ma J."/>
        </authorList>
    </citation>
    <scope>NUCLEOTIDE SEQUENCE [LARGE SCALE GENOMIC DNA]</scope>
    <source>
        <strain evidence="8">IBRC-M 10703</strain>
    </source>
</reference>
<dbReference type="RefSeq" id="WP_379497376.1">
    <property type="nucleotide sequence ID" value="NZ_JBHSAO010000010.1"/>
</dbReference>
<evidence type="ECO:0000256" key="1">
    <source>
        <dbReference type="ARBA" id="ARBA00001917"/>
    </source>
</evidence>
<gene>
    <name evidence="7" type="ORF">ACFOUV_13840</name>
</gene>
<dbReference type="Gene3D" id="3.20.20.70">
    <property type="entry name" value="Aldolase class I"/>
    <property type="match status" value="1"/>
</dbReference>
<keyword evidence="8" id="KW-1185">Reference proteome</keyword>
<keyword evidence="2 7" id="KW-0560">Oxidoreductase</keyword>
<dbReference type="PIRSF" id="PIRSF000138">
    <property type="entry name" value="Al-hdrx_acd_dh"/>
    <property type="match status" value="1"/>
</dbReference>
<evidence type="ECO:0000256" key="4">
    <source>
        <dbReference type="ARBA" id="ARBA00029513"/>
    </source>
</evidence>
<evidence type="ECO:0000256" key="3">
    <source>
        <dbReference type="ARBA" id="ARBA00024042"/>
    </source>
</evidence>
<evidence type="ECO:0000313" key="7">
    <source>
        <dbReference type="EMBL" id="MFC4024880.1"/>
    </source>
</evidence>
<accession>A0ABV8H1Z0</accession>
<comment type="catalytic activity">
    <reaction evidence="5">
        <text>(S)-lactate + O2 = pyruvate + H2O2</text>
        <dbReference type="Rhea" id="RHEA:55868"/>
        <dbReference type="ChEBI" id="CHEBI:15361"/>
        <dbReference type="ChEBI" id="CHEBI:15379"/>
        <dbReference type="ChEBI" id="CHEBI:16240"/>
        <dbReference type="ChEBI" id="CHEBI:16651"/>
    </reaction>
    <physiologicalReaction direction="left-to-right" evidence="5">
        <dbReference type="Rhea" id="RHEA:55869"/>
    </physiologicalReaction>
</comment>
<dbReference type="InterPro" id="IPR013785">
    <property type="entry name" value="Aldolase_TIM"/>
</dbReference>
<comment type="caution">
    <text evidence="7">The sequence shown here is derived from an EMBL/GenBank/DDBJ whole genome shotgun (WGS) entry which is preliminary data.</text>
</comment>
<organism evidence="7 8">
    <name type="scientific">Oceanobacillus longus</name>
    <dbReference type="NCBI Taxonomy" id="930120"/>
    <lineage>
        <taxon>Bacteria</taxon>
        <taxon>Bacillati</taxon>
        <taxon>Bacillota</taxon>
        <taxon>Bacilli</taxon>
        <taxon>Bacillales</taxon>
        <taxon>Bacillaceae</taxon>
        <taxon>Oceanobacillus</taxon>
    </lineage>
</organism>
<evidence type="ECO:0000259" key="6">
    <source>
        <dbReference type="PROSITE" id="PS51349"/>
    </source>
</evidence>
<evidence type="ECO:0000313" key="8">
    <source>
        <dbReference type="Proteomes" id="UP001595772"/>
    </source>
</evidence>
<comment type="cofactor">
    <cofactor evidence="1">
        <name>FMN</name>
        <dbReference type="ChEBI" id="CHEBI:58210"/>
    </cofactor>
</comment>
<dbReference type="InterPro" id="IPR000262">
    <property type="entry name" value="FMN-dep_DH"/>
</dbReference>
<proteinExistence type="inferred from homology"/>
<dbReference type="Proteomes" id="UP001595772">
    <property type="component" value="Unassembled WGS sequence"/>
</dbReference>
<dbReference type="GO" id="GO:0016491">
    <property type="term" value="F:oxidoreductase activity"/>
    <property type="evidence" value="ECO:0007669"/>
    <property type="project" value="UniProtKB-KW"/>
</dbReference>
<dbReference type="SUPFAM" id="SSF51395">
    <property type="entry name" value="FMN-linked oxidoreductases"/>
    <property type="match status" value="1"/>
</dbReference>
<dbReference type="InterPro" id="IPR037396">
    <property type="entry name" value="FMN_HAD"/>
</dbReference>
<name>A0ABV8H1Z0_9BACI</name>
<dbReference type="PROSITE" id="PS51349">
    <property type="entry name" value="FMN_HYDROXY_ACID_DH_2"/>
    <property type="match status" value="1"/>
</dbReference>
<evidence type="ECO:0000256" key="5">
    <source>
        <dbReference type="ARBA" id="ARBA00048754"/>
    </source>
</evidence>
<dbReference type="PROSITE" id="PS00557">
    <property type="entry name" value="FMN_HYDROXY_ACID_DH_1"/>
    <property type="match status" value="1"/>
</dbReference>
<feature type="domain" description="FMN hydroxy acid dehydrogenase" evidence="6">
    <location>
        <begin position="16"/>
        <end position="379"/>
    </location>
</feature>
<comment type="similarity">
    <text evidence="3">Belongs to the FMN-dependent alpha-hydroxy acid dehydrogenase family.</text>
</comment>
<dbReference type="InterPro" id="IPR008259">
    <property type="entry name" value="FMN_hydac_DH_AS"/>
</dbReference>